<evidence type="ECO:0000256" key="2">
    <source>
        <dbReference type="SAM" id="SignalP"/>
    </source>
</evidence>
<evidence type="ECO:0000256" key="1">
    <source>
        <dbReference type="SAM" id="MobiDB-lite"/>
    </source>
</evidence>
<feature type="region of interest" description="Disordered" evidence="1">
    <location>
        <begin position="338"/>
        <end position="365"/>
    </location>
</feature>
<dbReference type="InterPro" id="IPR031942">
    <property type="entry name" value="DUF4774"/>
</dbReference>
<evidence type="ECO:0000259" key="3">
    <source>
        <dbReference type="Pfam" id="PF15999"/>
    </source>
</evidence>
<feature type="region of interest" description="Disordered" evidence="1">
    <location>
        <begin position="277"/>
        <end position="296"/>
    </location>
</feature>
<feature type="compositionally biased region" description="Basic and acidic residues" evidence="1">
    <location>
        <begin position="125"/>
        <end position="138"/>
    </location>
</feature>
<feature type="chain" id="PRO_5046650365" description="DUF4774 domain-containing protein" evidence="2">
    <location>
        <begin position="18"/>
        <end position="365"/>
    </location>
</feature>
<sequence>MFSQVVFVVGLVGLSVAYPRTYQEQRQIYYTQPLPVQLGPYQIPQQAQVLQYQLPASTSFLPNNVPGVRYGQQQVVYVVPGGSQVLFEEGSTGGQGNSPYLESFMNFLNGHLPSAVRPGQQAPEKPAEKPDKVEEKPIENAPEEQSASVEEPQKPQQQQVELLNPQQLNGQQSAQQQQLQQYPVLHQQSPLLHQQSALPFAPLAPQDQQLLQQRFYLLNQQQQQPQQLFGRPSIAGPSANFLLNYRTYPLSDKKPGSSAIAFQKLLQKNAEAAAAAANSTEVESTESDSPSAEEIGPSIAQAKPQAVSVAGVGGVAAAAPVGTAIVGPGGMALSAPTATAVAGTKPRPGDKTKSSYLSRSNLFPF</sequence>
<feature type="region of interest" description="Disordered" evidence="1">
    <location>
        <begin position="112"/>
        <end position="159"/>
    </location>
</feature>
<proteinExistence type="predicted"/>
<gene>
    <name evidence="4" type="ORF">NTJ_13483</name>
</gene>
<feature type="signal peptide" evidence="2">
    <location>
        <begin position="1"/>
        <end position="17"/>
    </location>
</feature>
<protein>
    <recommendedName>
        <fullName evidence="3">DUF4774 domain-containing protein</fullName>
    </recommendedName>
</protein>
<accession>A0ABN7BBZ4</accession>
<evidence type="ECO:0000313" key="4">
    <source>
        <dbReference type="EMBL" id="BET00667.1"/>
    </source>
</evidence>
<keyword evidence="5" id="KW-1185">Reference proteome</keyword>
<organism evidence="4 5">
    <name type="scientific">Nesidiocoris tenuis</name>
    <dbReference type="NCBI Taxonomy" id="355587"/>
    <lineage>
        <taxon>Eukaryota</taxon>
        <taxon>Metazoa</taxon>
        <taxon>Ecdysozoa</taxon>
        <taxon>Arthropoda</taxon>
        <taxon>Hexapoda</taxon>
        <taxon>Insecta</taxon>
        <taxon>Pterygota</taxon>
        <taxon>Neoptera</taxon>
        <taxon>Paraneoptera</taxon>
        <taxon>Hemiptera</taxon>
        <taxon>Heteroptera</taxon>
        <taxon>Panheteroptera</taxon>
        <taxon>Cimicomorpha</taxon>
        <taxon>Miridae</taxon>
        <taxon>Dicyphina</taxon>
        <taxon>Nesidiocoris</taxon>
    </lineage>
</organism>
<dbReference type="EMBL" id="AP028920">
    <property type="protein sequence ID" value="BET00667.1"/>
    <property type="molecule type" value="Genomic_DNA"/>
</dbReference>
<evidence type="ECO:0000313" key="5">
    <source>
        <dbReference type="Proteomes" id="UP001307889"/>
    </source>
</evidence>
<feature type="domain" description="DUF4774" evidence="3">
    <location>
        <begin position="300"/>
        <end position="346"/>
    </location>
</feature>
<reference evidence="4 5" key="1">
    <citation type="submission" date="2023-09" db="EMBL/GenBank/DDBJ databases">
        <title>Nesidiocoris tenuis whole genome shotgun sequence.</title>
        <authorList>
            <person name="Shibata T."/>
            <person name="Shimoda M."/>
            <person name="Kobayashi T."/>
            <person name="Uehara T."/>
        </authorList>
    </citation>
    <scope>NUCLEOTIDE SEQUENCE [LARGE SCALE GENOMIC DNA]</scope>
    <source>
        <strain evidence="4 5">Japan</strain>
    </source>
</reference>
<feature type="compositionally biased region" description="Polar residues" evidence="1">
    <location>
        <begin position="354"/>
        <end position="365"/>
    </location>
</feature>
<keyword evidence="2" id="KW-0732">Signal</keyword>
<dbReference type="Pfam" id="PF15999">
    <property type="entry name" value="DUF4774"/>
    <property type="match status" value="1"/>
</dbReference>
<name>A0ABN7BBZ4_9HEMI</name>
<dbReference type="Proteomes" id="UP001307889">
    <property type="component" value="Chromosome 12"/>
</dbReference>